<keyword evidence="5" id="KW-0393">Immunoglobulin domain</keyword>
<keyword evidence="7" id="KW-0812">Transmembrane</keyword>
<evidence type="ECO:0000256" key="3">
    <source>
        <dbReference type="ARBA" id="ARBA00023157"/>
    </source>
</evidence>
<keyword evidence="2 7" id="KW-0472">Membrane</keyword>
<keyword evidence="4" id="KW-0325">Glycoprotein</keyword>
<feature type="domain" description="Ig-like" evidence="8">
    <location>
        <begin position="492"/>
        <end position="576"/>
    </location>
</feature>
<protein>
    <submittedName>
        <fullName evidence="10">Hemicentin-2-like</fullName>
    </submittedName>
</protein>
<dbReference type="GeneID" id="100370299"/>
<feature type="region of interest" description="Disordered" evidence="6">
    <location>
        <begin position="1253"/>
        <end position="1284"/>
    </location>
</feature>
<feature type="domain" description="Ig-like" evidence="8">
    <location>
        <begin position="759"/>
        <end position="827"/>
    </location>
</feature>
<evidence type="ECO:0000256" key="2">
    <source>
        <dbReference type="ARBA" id="ARBA00023136"/>
    </source>
</evidence>
<keyword evidence="9" id="KW-1185">Reference proteome</keyword>
<feature type="transmembrane region" description="Helical" evidence="7">
    <location>
        <begin position="1223"/>
        <end position="1247"/>
    </location>
</feature>
<feature type="domain" description="Ig-like" evidence="8">
    <location>
        <begin position="403"/>
        <end position="489"/>
    </location>
</feature>
<feature type="domain" description="Ig-like" evidence="8">
    <location>
        <begin position="39"/>
        <end position="105"/>
    </location>
</feature>
<dbReference type="InterPro" id="IPR036179">
    <property type="entry name" value="Ig-like_dom_sf"/>
</dbReference>
<dbReference type="InterPro" id="IPR003599">
    <property type="entry name" value="Ig_sub"/>
</dbReference>
<dbReference type="Proteomes" id="UP000694865">
    <property type="component" value="Unplaced"/>
</dbReference>
<comment type="subcellular location">
    <subcellularLocation>
        <location evidence="1">Membrane</location>
        <topology evidence="1">Single-pass type I membrane protein</topology>
    </subcellularLocation>
</comment>
<feature type="domain" description="Ig-like" evidence="8">
    <location>
        <begin position="1121"/>
        <end position="1210"/>
    </location>
</feature>
<evidence type="ECO:0000256" key="5">
    <source>
        <dbReference type="ARBA" id="ARBA00023319"/>
    </source>
</evidence>
<reference evidence="10" key="1">
    <citation type="submission" date="2025-08" db="UniProtKB">
        <authorList>
            <consortium name="RefSeq"/>
        </authorList>
    </citation>
    <scope>IDENTIFICATION</scope>
    <source>
        <tissue evidence="10">Testes</tissue>
    </source>
</reference>
<evidence type="ECO:0000313" key="10">
    <source>
        <dbReference type="RefSeq" id="XP_002731765.2"/>
    </source>
</evidence>
<keyword evidence="7" id="KW-1133">Transmembrane helix</keyword>
<dbReference type="PROSITE" id="PS50835">
    <property type="entry name" value="IG_LIKE"/>
    <property type="match status" value="12"/>
</dbReference>
<dbReference type="Pfam" id="PF07679">
    <property type="entry name" value="I-set"/>
    <property type="match status" value="1"/>
</dbReference>
<feature type="domain" description="Ig-like" evidence="8">
    <location>
        <begin position="935"/>
        <end position="1016"/>
    </location>
</feature>
<gene>
    <name evidence="10" type="primary">LOC100370299</name>
</gene>
<evidence type="ECO:0000259" key="8">
    <source>
        <dbReference type="PROSITE" id="PS50835"/>
    </source>
</evidence>
<dbReference type="Pfam" id="PF13927">
    <property type="entry name" value="Ig_3"/>
    <property type="match status" value="5"/>
</dbReference>
<feature type="domain" description="Ig-like" evidence="8">
    <location>
        <begin position="670"/>
        <end position="751"/>
    </location>
</feature>
<feature type="compositionally biased region" description="Basic and acidic residues" evidence="6">
    <location>
        <begin position="1257"/>
        <end position="1272"/>
    </location>
</feature>
<dbReference type="InterPro" id="IPR051275">
    <property type="entry name" value="Cell_adhesion_signaling"/>
</dbReference>
<evidence type="ECO:0000256" key="7">
    <source>
        <dbReference type="SAM" id="Phobius"/>
    </source>
</evidence>
<feature type="domain" description="Ig-like" evidence="8">
    <location>
        <begin position="847"/>
        <end position="930"/>
    </location>
</feature>
<feature type="domain" description="Ig-like" evidence="8">
    <location>
        <begin position="1022"/>
        <end position="1114"/>
    </location>
</feature>
<dbReference type="InterPro" id="IPR007110">
    <property type="entry name" value="Ig-like_dom"/>
</dbReference>
<feature type="domain" description="Ig-like" evidence="8">
    <location>
        <begin position="221"/>
        <end position="307"/>
    </location>
</feature>
<keyword evidence="3" id="KW-1015">Disulfide bond</keyword>
<sequence>MDVCKYEQIVILMIFIGAIVHSRIHAFKEVPVPTLVIFGNTVQLNCSYYDEPLFVAWYKGENKQGISLGRIVTYQDDRYEIVGEEQEFHLKIHNATVDQQDIYECGDFADLSSRASARIYVIENGTTCSVDKGMTVIAGEHTVFTCSMDLSSDAPGDLVWYKNGIQVSRETSMTNIWNTTFTRADTDCYIDCQLEHYTLPSNQWSLVSCDLQITMDVQYAPQVETSAESITPLVEGETFSSDCRIVDYGNPPELERIYWTNPFDYIIANSSNITINNIDRSESGQYKCVMSNLYYNGEEGNGTANVQLDVQYSPDVTIMDASNTTVIEGRDYVAICNVSANPDTFGIWVNYGGGVDVNGEVLRIIRATKNHKRAYTCEAENTLYTGDEGYGNATIHLNVQYKPIVKIQDESKGMAIRGRRYIANCTVDSNPESAIEWLDPTGITRIRQSQLVIEEVRVQDEGMYLCDASNTFHNGEIGDGVDYIQLTVQYEPDVVLDIVGYTDGRGKVKEGASISIQCIVLEAEPAVDGLSWLNMGAWNEWLNFTQIDRQKTALYTCEVVNTFWNNERGKGEASIFIDVQYDPTVTVSDRSDWYAVEGRPYITRCNVTANPGPVVHWEYAGNIVSRSETLAIDSVRREHTGIYTCKARNVFWDNSIGSHTDWIFFDVQYPPVVNLTSPQTRKEGDTVQLECSVADANPDNSAIMWYKDGMAIHGSGIYEMADITRDLVGEYNCTATNIFYDGSMGTGSNVTTLYIQYKPDLQIVDNQNGEVIEGGHYSVLCISNANPTANVIWQSQNGSIVSTTSELVIDAVSRDQIGTYRCHAENNFYDGTKGLANAFIYLDIQFPPVISILSQIFCKEGDDVSLICEITASNPEYASVEWLHNGVQLDNSSDHTLFNVTRRDSGEYICRANNTYFDGTQGISSRTAIVDVQYPPVVRVKDHTRIVEGRDTMLICTIVANPRPHYVKWKKEAMFISNDTIFMIRSVSRTHTGNYTCVAVNELHDNTIATDQATMELIVEYPPIVNISGPEKPLLLGETLNITCIAVGGYPAPYLLALYYSGDDGTTVMVDESPFTVLGYLVKTIRSLAGSYYCVSYVQYFDSSTADVRSDTISVTVHFSPIITGDNVQALEEKDANLICKIDAIPSIRYIKWKNNFGVEITDIDIKNDYDGSTVTSSLHLTKVTEKKTGTYTCEATNAIGTTRHTIELSIIGTGTSFFENKWALPSIIGGGVLLIVLLLILVICLFQRRKSPPKVPPKEPHEDGHLIEDLHSPGTTGIVNHGNVNDDAYTETTLSTFKPANGENRIPDYCQSGSK</sequence>
<dbReference type="InterPro" id="IPR013098">
    <property type="entry name" value="Ig_I-set"/>
</dbReference>
<dbReference type="PANTHER" id="PTHR11640">
    <property type="entry name" value="NEPHRIN"/>
    <property type="match status" value="1"/>
</dbReference>
<dbReference type="InterPro" id="IPR013783">
    <property type="entry name" value="Ig-like_fold"/>
</dbReference>
<dbReference type="SMART" id="SM00408">
    <property type="entry name" value="IGc2"/>
    <property type="match status" value="8"/>
</dbReference>
<accession>A0ABM0GKB9</accession>
<dbReference type="CDD" id="cd00096">
    <property type="entry name" value="Ig"/>
    <property type="match status" value="3"/>
</dbReference>
<evidence type="ECO:0000256" key="6">
    <source>
        <dbReference type="SAM" id="MobiDB-lite"/>
    </source>
</evidence>
<feature type="domain" description="Ig-like" evidence="8">
    <location>
        <begin position="314"/>
        <end position="396"/>
    </location>
</feature>
<dbReference type="RefSeq" id="XP_002731765.2">
    <property type="nucleotide sequence ID" value="XM_002731719.2"/>
</dbReference>
<name>A0ABM0GKB9_SACKO</name>
<feature type="domain" description="Ig-like" evidence="8">
    <location>
        <begin position="583"/>
        <end position="649"/>
    </location>
</feature>
<evidence type="ECO:0000256" key="4">
    <source>
        <dbReference type="ARBA" id="ARBA00023180"/>
    </source>
</evidence>
<dbReference type="SUPFAM" id="SSF48726">
    <property type="entry name" value="Immunoglobulin"/>
    <property type="match status" value="8"/>
</dbReference>
<dbReference type="SMART" id="SM00409">
    <property type="entry name" value="IG"/>
    <property type="match status" value="12"/>
</dbReference>
<evidence type="ECO:0000313" key="9">
    <source>
        <dbReference type="Proteomes" id="UP000694865"/>
    </source>
</evidence>
<organism evidence="9 10">
    <name type="scientific">Saccoglossus kowalevskii</name>
    <name type="common">Acorn worm</name>
    <dbReference type="NCBI Taxonomy" id="10224"/>
    <lineage>
        <taxon>Eukaryota</taxon>
        <taxon>Metazoa</taxon>
        <taxon>Hemichordata</taxon>
        <taxon>Enteropneusta</taxon>
        <taxon>Harrimaniidae</taxon>
        <taxon>Saccoglossus</taxon>
    </lineage>
</organism>
<feature type="region of interest" description="Disordered" evidence="6">
    <location>
        <begin position="1296"/>
        <end position="1316"/>
    </location>
</feature>
<evidence type="ECO:0000256" key="1">
    <source>
        <dbReference type="ARBA" id="ARBA00004479"/>
    </source>
</evidence>
<dbReference type="Gene3D" id="2.60.40.10">
    <property type="entry name" value="Immunoglobulins"/>
    <property type="match status" value="10"/>
</dbReference>
<proteinExistence type="predicted"/>
<dbReference type="InterPro" id="IPR003598">
    <property type="entry name" value="Ig_sub2"/>
</dbReference>